<protein>
    <recommendedName>
        <fullName evidence="4">AB hydrolase-1 domain-containing protein</fullName>
    </recommendedName>
</protein>
<dbReference type="OrthoDB" id="6431331at2759"/>
<dbReference type="InterPro" id="IPR029058">
    <property type="entry name" value="AB_hydrolase_fold"/>
</dbReference>
<accession>A0A8H7Y6F9</accession>
<keyword evidence="2" id="KW-1133">Transmembrane helix</keyword>
<dbReference type="EMBL" id="JAFIQS010000003">
    <property type="protein sequence ID" value="KAG5172003.1"/>
    <property type="molecule type" value="Genomic_DNA"/>
</dbReference>
<evidence type="ECO:0008006" key="4">
    <source>
        <dbReference type="Google" id="ProtNLM"/>
    </source>
</evidence>
<dbReference type="AlphaFoldDB" id="A0A8H7Y6F9"/>
<evidence type="ECO:0000256" key="1">
    <source>
        <dbReference type="SAM" id="MobiDB-lite"/>
    </source>
</evidence>
<evidence type="ECO:0000313" key="3">
    <source>
        <dbReference type="EMBL" id="KAG5172003.1"/>
    </source>
</evidence>
<dbReference type="SUPFAM" id="SSF53474">
    <property type="entry name" value="alpha/beta-Hydrolases"/>
    <property type="match status" value="2"/>
</dbReference>
<organism evidence="3">
    <name type="scientific">Psilocybe cubensis</name>
    <name type="common">Psychedelic mushroom</name>
    <name type="synonym">Stropharia cubensis</name>
    <dbReference type="NCBI Taxonomy" id="181762"/>
    <lineage>
        <taxon>Eukaryota</taxon>
        <taxon>Fungi</taxon>
        <taxon>Dikarya</taxon>
        <taxon>Basidiomycota</taxon>
        <taxon>Agaricomycotina</taxon>
        <taxon>Agaricomycetes</taxon>
        <taxon>Agaricomycetidae</taxon>
        <taxon>Agaricales</taxon>
        <taxon>Agaricineae</taxon>
        <taxon>Strophariaceae</taxon>
        <taxon>Psilocybe</taxon>
    </lineage>
</organism>
<comment type="caution">
    <text evidence="3">The sequence shown here is derived from an EMBL/GenBank/DDBJ whole genome shotgun (WGS) entry which is preliminary data.</text>
</comment>
<proteinExistence type="predicted"/>
<feature type="region of interest" description="Disordered" evidence="1">
    <location>
        <begin position="173"/>
        <end position="204"/>
    </location>
</feature>
<keyword evidence="2" id="KW-0812">Transmembrane</keyword>
<name>A0A8H7Y6F9_PSICU</name>
<reference evidence="3" key="1">
    <citation type="submission" date="2021-02" db="EMBL/GenBank/DDBJ databases">
        <title>Psilocybe cubensis genome.</title>
        <authorList>
            <person name="Mckernan K.J."/>
            <person name="Crawford S."/>
            <person name="Trippe A."/>
            <person name="Kane L.T."/>
            <person name="Mclaughlin S."/>
        </authorList>
    </citation>
    <scope>NUCLEOTIDE SEQUENCE [LARGE SCALE GENOMIC DNA]</scope>
    <source>
        <strain evidence="3">MGC-MH-2018</strain>
    </source>
</reference>
<evidence type="ECO:0000256" key="2">
    <source>
        <dbReference type="SAM" id="Phobius"/>
    </source>
</evidence>
<feature type="transmembrane region" description="Helical" evidence="2">
    <location>
        <begin position="223"/>
        <end position="245"/>
    </location>
</feature>
<dbReference type="PANTHER" id="PTHR37471:SF1">
    <property type="entry name" value="AB HYDROLASE-1 DOMAIN-CONTAINING PROTEIN"/>
    <property type="match status" value="1"/>
</dbReference>
<dbReference type="PANTHER" id="PTHR37471">
    <property type="entry name" value="UNNAMED PRODUCT"/>
    <property type="match status" value="1"/>
</dbReference>
<sequence>MINNSLFDYITIRGSIIALRLIAPLSIVYLPCGFLNTFGLSWIYNAPLTLYTSAEAVFYLLVYLPRRRKLQEPPIHRPPYLTQAQRQRIFEKCLEADQVHRTLGYTHGRPYPTGWFLPAESIPTRKDAIDWLLWALFSTSRGTGTVDLEEEGVKQELNGYIERIEQAMGTRLDDDHFDENEGHEDRTPRVDEETGRSESERSKDTVRSMRITLDPVQMLHRPLLWYFIVCLVDTYATIYLLFLGFKHYSPRTREHRLCFPPRPILYFVSRSKMPVIFFHGIGIGLYPYIPFIKKVFPGDNLMEGDVGVLLPELLPISMHMTPLSVPPRSEMLQSLDLILDHLKASDIGSPHDVQHAHYTDETTGESIEPISFLRSSSPTTSFVSTSSTGASLPSYATITPSQSQQSLSIDTALDTNNHRAPISDTDWSRVVLVAHSYGTFVAGWMMRMCVDADLFDRDDVIAPSLSPALEVEQSPLRLAHKIAHVVLVDPIPILLSDPTVAHNFLYRHPGTVCPIMLGCANENIEVENIGVTGINEGEFLVQNSVQAIPPPNVSNMMMPAVNSARNVSKRLKHTFFSRYYSSAAAWQLWYFASRDADVARTLCRTFFWAEGGMWREEVGKFVCGSGNIKYTCSDTSYAHAGIDTHRRTPTLSVPNHSDLEVGRGKETFRGRNVAVFLGGMDQIVPAEAIRIHLTRERRCTRWWSAKGSDLDSNGYINTAPRTPAGIDSDLGVDQQEVEEEQAFHALNTSSSAVETLSSSALPAGKPCVVPSVPCSACQGDHSGMLEVLFNPDLDHAVIFDHKEYTEPLVEVVRRYTGDR</sequence>
<gene>
    <name evidence="3" type="ORF">JR316_004092</name>
</gene>
<keyword evidence="2" id="KW-0472">Membrane</keyword>